<dbReference type="EMBL" id="ANMM01000016">
    <property type="protein sequence ID" value="EPC37062.1"/>
    <property type="molecule type" value="Genomic_DNA"/>
</dbReference>
<proteinExistence type="predicted"/>
<comment type="caution">
    <text evidence="1">The sequence shown here is derived from an EMBL/GenBank/DDBJ whole genome shotgun (WGS) entry which is preliminary data.</text>
</comment>
<name>S2N8G6_LACPA</name>
<gene>
    <name evidence="1" type="ORF">Lpp225_2086</name>
</gene>
<evidence type="ECO:0000313" key="1">
    <source>
        <dbReference type="EMBL" id="EPC37062.1"/>
    </source>
</evidence>
<reference evidence="1 2" key="1">
    <citation type="journal article" date="2013" name="PLoS ONE">
        <title>Lactobacillus paracasei comparative genomics: towards species pan-genome definition and exploitation of diversity.</title>
        <authorList>
            <person name="Smokvina T."/>
            <person name="Wels M."/>
            <person name="Polka J."/>
            <person name="Chervaux C."/>
            <person name="Brisse S."/>
            <person name="Boekhorst J."/>
            <person name="van Hylckama Vlieg J.E."/>
            <person name="Siezen R.J."/>
        </authorList>
    </citation>
    <scope>NUCLEOTIDE SEQUENCE [LARGE SCALE GENOMIC DNA]</scope>
    <source>
        <strain evidence="1 2">Lpp225</strain>
    </source>
</reference>
<dbReference type="PATRIC" id="fig|1256225.3.peg.2158"/>
<protein>
    <submittedName>
        <fullName evidence="1">Uncharacterized protein</fullName>
    </submittedName>
</protein>
<dbReference type="Proteomes" id="UP000014270">
    <property type="component" value="Unassembled WGS sequence"/>
</dbReference>
<organism evidence="1 2">
    <name type="scientific">Lacticaseibacillus paracasei subsp. paracasei Lpp225</name>
    <dbReference type="NCBI Taxonomy" id="1256225"/>
    <lineage>
        <taxon>Bacteria</taxon>
        <taxon>Bacillati</taxon>
        <taxon>Bacillota</taxon>
        <taxon>Bacilli</taxon>
        <taxon>Lactobacillales</taxon>
        <taxon>Lactobacillaceae</taxon>
        <taxon>Lacticaseibacillus</taxon>
    </lineage>
</organism>
<dbReference type="AlphaFoldDB" id="S2N8G6"/>
<evidence type="ECO:0000313" key="2">
    <source>
        <dbReference type="Proteomes" id="UP000014270"/>
    </source>
</evidence>
<sequence length="37" mass="4427">MTWPKVIPEVAFDKKVIRFFKNDQGRLLLFSGNYRVI</sequence>
<accession>S2N8G6</accession>